<dbReference type="GO" id="GO:0003700">
    <property type="term" value="F:DNA-binding transcription factor activity"/>
    <property type="evidence" value="ECO:0007669"/>
    <property type="project" value="InterPro"/>
</dbReference>
<reference evidence="7" key="1">
    <citation type="submission" date="2016-10" db="EMBL/GenBank/DDBJ databases">
        <authorList>
            <person name="Varghese N."/>
            <person name="Submissions S."/>
        </authorList>
    </citation>
    <scope>NUCLEOTIDE SEQUENCE [LARGE SCALE GENOMIC DNA]</scope>
    <source>
        <strain evidence="7">CGMCC 1.12041</strain>
    </source>
</reference>
<evidence type="ECO:0000259" key="5">
    <source>
        <dbReference type="PROSITE" id="PS50931"/>
    </source>
</evidence>
<dbReference type="InterPro" id="IPR036388">
    <property type="entry name" value="WH-like_DNA-bd_sf"/>
</dbReference>
<keyword evidence="7" id="KW-1185">Reference proteome</keyword>
<feature type="domain" description="HTH lysR-type" evidence="5">
    <location>
        <begin position="5"/>
        <end position="61"/>
    </location>
</feature>
<dbReference type="STRING" id="1164594.SAMN05216204_13928"/>
<dbReference type="PROSITE" id="PS50931">
    <property type="entry name" value="HTH_LYSR"/>
    <property type="match status" value="1"/>
</dbReference>
<keyword evidence="4" id="KW-0804">Transcription</keyword>
<accession>A0A1I1VGA7</accession>
<comment type="similarity">
    <text evidence="1">Belongs to the LysR transcriptional regulatory family.</text>
</comment>
<dbReference type="EMBL" id="FOLD01000039">
    <property type="protein sequence ID" value="SFD81815.1"/>
    <property type="molecule type" value="Genomic_DNA"/>
</dbReference>
<dbReference type="InterPro" id="IPR005119">
    <property type="entry name" value="LysR_subst-bd"/>
</dbReference>
<dbReference type="SUPFAM" id="SSF53850">
    <property type="entry name" value="Periplasmic binding protein-like II"/>
    <property type="match status" value="1"/>
</dbReference>
<organism evidence="6 7">
    <name type="scientific">Massilia yuzhufengensis</name>
    <dbReference type="NCBI Taxonomy" id="1164594"/>
    <lineage>
        <taxon>Bacteria</taxon>
        <taxon>Pseudomonadati</taxon>
        <taxon>Pseudomonadota</taxon>
        <taxon>Betaproteobacteria</taxon>
        <taxon>Burkholderiales</taxon>
        <taxon>Oxalobacteraceae</taxon>
        <taxon>Telluria group</taxon>
        <taxon>Massilia</taxon>
    </lineage>
</organism>
<dbReference type="Pfam" id="PF03466">
    <property type="entry name" value="LysR_substrate"/>
    <property type="match status" value="1"/>
</dbReference>
<evidence type="ECO:0000256" key="2">
    <source>
        <dbReference type="ARBA" id="ARBA00023015"/>
    </source>
</evidence>
<dbReference type="AlphaFoldDB" id="A0A1I1VGA7"/>
<evidence type="ECO:0000313" key="7">
    <source>
        <dbReference type="Proteomes" id="UP000198639"/>
    </source>
</evidence>
<dbReference type="InterPro" id="IPR036390">
    <property type="entry name" value="WH_DNA-bd_sf"/>
</dbReference>
<dbReference type="RefSeq" id="WP_091876774.1">
    <property type="nucleotide sequence ID" value="NZ_FOLD01000039.1"/>
</dbReference>
<keyword evidence="3 6" id="KW-0238">DNA-binding</keyword>
<dbReference type="Pfam" id="PF00126">
    <property type="entry name" value="HTH_1"/>
    <property type="match status" value="1"/>
</dbReference>
<evidence type="ECO:0000313" key="6">
    <source>
        <dbReference type="EMBL" id="SFD81815.1"/>
    </source>
</evidence>
<dbReference type="CDD" id="cd05466">
    <property type="entry name" value="PBP2_LTTR_substrate"/>
    <property type="match status" value="1"/>
</dbReference>
<evidence type="ECO:0000256" key="4">
    <source>
        <dbReference type="ARBA" id="ARBA00023163"/>
    </source>
</evidence>
<keyword evidence="2" id="KW-0805">Transcription regulation</keyword>
<dbReference type="InterPro" id="IPR000847">
    <property type="entry name" value="LysR_HTH_N"/>
</dbReference>
<dbReference type="FunFam" id="1.10.10.10:FF:000001">
    <property type="entry name" value="LysR family transcriptional regulator"/>
    <property type="match status" value="1"/>
</dbReference>
<dbReference type="Gene3D" id="1.10.10.10">
    <property type="entry name" value="Winged helix-like DNA-binding domain superfamily/Winged helix DNA-binding domain"/>
    <property type="match status" value="1"/>
</dbReference>
<dbReference type="GO" id="GO:0000976">
    <property type="term" value="F:transcription cis-regulatory region binding"/>
    <property type="evidence" value="ECO:0007669"/>
    <property type="project" value="TreeGrafter"/>
</dbReference>
<dbReference type="PANTHER" id="PTHR30126">
    <property type="entry name" value="HTH-TYPE TRANSCRIPTIONAL REGULATOR"/>
    <property type="match status" value="1"/>
</dbReference>
<gene>
    <name evidence="6" type="ORF">SAMN05216204_13928</name>
</gene>
<dbReference type="SUPFAM" id="SSF46785">
    <property type="entry name" value="Winged helix' DNA-binding domain"/>
    <property type="match status" value="1"/>
</dbReference>
<dbReference type="PANTHER" id="PTHR30126:SF99">
    <property type="entry name" value="TRANSCRIPTIONAL REGULATOR LYSR FAMILY"/>
    <property type="match status" value="1"/>
</dbReference>
<dbReference type="OrthoDB" id="9789529at2"/>
<evidence type="ECO:0000256" key="3">
    <source>
        <dbReference type="ARBA" id="ARBA00023125"/>
    </source>
</evidence>
<evidence type="ECO:0000256" key="1">
    <source>
        <dbReference type="ARBA" id="ARBA00009437"/>
    </source>
</evidence>
<name>A0A1I1VGA7_9BURK</name>
<proteinExistence type="inferred from homology"/>
<sequence length="300" mass="32464">MNNDLNPAWLRAFVAVCDTGSFTRAAAMLDLTQAAVSQQVQRLEAECGPLLIRRTRQASLTPAGVKVLAYARDMAQAQARLRLALADHDPHVGQISIASPGSIGLLLYPRLLALQAAHPGLSVSYRAAPTAEIIAAVLASRAELGIVTHQPDDERLTTALFARESLCLVVPAQVEDASWPILAQLGYIDHPDGMDMGRRLLARVYPGRRIGQLPVRGFTNQIGAILDPVARGLGFTVLPRFAVQAYPQQRAIRVVDTAPPVIDNLWLVSRAEWPLSASAAWAVERLREQDWLAGSDALAP</sequence>
<dbReference type="Proteomes" id="UP000198639">
    <property type="component" value="Unassembled WGS sequence"/>
</dbReference>
<dbReference type="Gene3D" id="3.40.190.290">
    <property type="match status" value="1"/>
</dbReference>
<dbReference type="PRINTS" id="PR00039">
    <property type="entry name" value="HTHLYSR"/>
</dbReference>
<protein>
    <submittedName>
        <fullName evidence="6">DNA-binding transcriptional regulator, LysR family</fullName>
    </submittedName>
</protein>